<organism evidence="1 2">
    <name type="scientific">Gossypium australe</name>
    <dbReference type="NCBI Taxonomy" id="47621"/>
    <lineage>
        <taxon>Eukaryota</taxon>
        <taxon>Viridiplantae</taxon>
        <taxon>Streptophyta</taxon>
        <taxon>Embryophyta</taxon>
        <taxon>Tracheophyta</taxon>
        <taxon>Spermatophyta</taxon>
        <taxon>Magnoliopsida</taxon>
        <taxon>eudicotyledons</taxon>
        <taxon>Gunneridae</taxon>
        <taxon>Pentapetalae</taxon>
        <taxon>rosids</taxon>
        <taxon>malvids</taxon>
        <taxon>Malvales</taxon>
        <taxon>Malvaceae</taxon>
        <taxon>Malvoideae</taxon>
        <taxon>Gossypium</taxon>
    </lineage>
</organism>
<reference evidence="2" key="1">
    <citation type="journal article" date="2019" name="Plant Biotechnol. J.">
        <title>Genome sequencing of the Australian wild diploid species Gossypium australe highlights disease resistance and delayed gland morphogenesis.</title>
        <authorList>
            <person name="Cai Y."/>
            <person name="Cai X."/>
            <person name="Wang Q."/>
            <person name="Wang P."/>
            <person name="Zhang Y."/>
            <person name="Cai C."/>
            <person name="Xu Y."/>
            <person name="Wang K."/>
            <person name="Zhou Z."/>
            <person name="Wang C."/>
            <person name="Geng S."/>
            <person name="Li B."/>
            <person name="Dong Q."/>
            <person name="Hou Y."/>
            <person name="Wang H."/>
            <person name="Ai P."/>
            <person name="Liu Z."/>
            <person name="Yi F."/>
            <person name="Sun M."/>
            <person name="An G."/>
            <person name="Cheng J."/>
            <person name="Zhang Y."/>
            <person name="Shi Q."/>
            <person name="Xie Y."/>
            <person name="Shi X."/>
            <person name="Chang Y."/>
            <person name="Huang F."/>
            <person name="Chen Y."/>
            <person name="Hong S."/>
            <person name="Mi L."/>
            <person name="Sun Q."/>
            <person name="Zhang L."/>
            <person name="Zhou B."/>
            <person name="Peng R."/>
            <person name="Zhang X."/>
            <person name="Liu F."/>
        </authorList>
    </citation>
    <scope>NUCLEOTIDE SEQUENCE [LARGE SCALE GENOMIC DNA]</scope>
    <source>
        <strain evidence="2">cv. PA1801</strain>
    </source>
</reference>
<evidence type="ECO:0000313" key="2">
    <source>
        <dbReference type="Proteomes" id="UP000325315"/>
    </source>
</evidence>
<sequence length="186" mass="20920">MVTSCSLSTHVSSPIEDEFVYRSIVGALQYIVVTRLDIAFAVNKVYQFMYKPLDQHFKAIKCIIRYLQATLDYGISFTVGYMLSLGINPNDRRSTIGFCAFLGANPISWASKKQQVVSQSTTEAEYKKKVSSGALVVGHVPAQDQVADILTRPLSMGFFNRFRTRLNVVHKSEELSVHMLGVRKFQ</sequence>
<evidence type="ECO:0008006" key="3">
    <source>
        <dbReference type="Google" id="ProtNLM"/>
    </source>
</evidence>
<evidence type="ECO:0000313" key="1">
    <source>
        <dbReference type="EMBL" id="KAA3461448.1"/>
    </source>
</evidence>
<name>A0A5B6UW02_9ROSI</name>
<dbReference type="Proteomes" id="UP000325315">
    <property type="component" value="Unassembled WGS sequence"/>
</dbReference>
<dbReference type="PANTHER" id="PTHR11439">
    <property type="entry name" value="GAG-POL-RELATED RETROTRANSPOSON"/>
    <property type="match status" value="1"/>
</dbReference>
<proteinExistence type="predicted"/>
<dbReference type="OrthoDB" id="1165052at2759"/>
<comment type="caution">
    <text evidence="1">The sequence shown here is derived from an EMBL/GenBank/DDBJ whole genome shotgun (WGS) entry which is preliminary data.</text>
</comment>
<keyword evidence="2" id="KW-1185">Reference proteome</keyword>
<gene>
    <name evidence="1" type="ORF">EPI10_028019</name>
</gene>
<dbReference type="PANTHER" id="PTHR11439:SF455">
    <property type="entry name" value="RLK (RECEPTOR-LIKE PROTEIN KINASE) 8, PUTATIVE-RELATED"/>
    <property type="match status" value="1"/>
</dbReference>
<dbReference type="CDD" id="cd09272">
    <property type="entry name" value="RNase_HI_RT_Ty1"/>
    <property type="match status" value="1"/>
</dbReference>
<protein>
    <recommendedName>
        <fullName evidence="3">Mitochondrial protein</fullName>
    </recommendedName>
</protein>
<dbReference type="EMBL" id="SMMG02000009">
    <property type="protein sequence ID" value="KAA3461448.1"/>
    <property type="molecule type" value="Genomic_DNA"/>
</dbReference>
<accession>A0A5B6UW02</accession>
<dbReference type="AlphaFoldDB" id="A0A5B6UW02"/>